<evidence type="ECO:0000256" key="1">
    <source>
        <dbReference type="SAM" id="MobiDB-lite"/>
    </source>
</evidence>
<protein>
    <recommendedName>
        <fullName evidence="3">RNase H type-1 domain-containing protein</fullName>
    </recommendedName>
</protein>
<reference evidence="2" key="1">
    <citation type="submission" date="2014-12" db="EMBL/GenBank/DDBJ databases">
        <title>Insight into the proteome of Arion vulgaris.</title>
        <authorList>
            <person name="Aradska J."/>
            <person name="Bulat T."/>
            <person name="Smidak R."/>
            <person name="Sarate P."/>
            <person name="Gangsoo J."/>
            <person name="Sialana F."/>
            <person name="Bilban M."/>
            <person name="Lubec G."/>
        </authorList>
    </citation>
    <scope>NUCLEOTIDE SEQUENCE</scope>
    <source>
        <tissue evidence="2">Skin</tissue>
    </source>
</reference>
<dbReference type="EMBL" id="HACG01020704">
    <property type="protein sequence ID" value="CEK67569.1"/>
    <property type="molecule type" value="Transcribed_RNA"/>
</dbReference>
<name>A0A0B6ZG43_9EUPU</name>
<evidence type="ECO:0008006" key="3">
    <source>
        <dbReference type="Google" id="ProtNLM"/>
    </source>
</evidence>
<accession>A0A0B6ZG43</accession>
<dbReference type="AlphaFoldDB" id="A0A0B6ZG43"/>
<evidence type="ECO:0000313" key="2">
    <source>
        <dbReference type="EMBL" id="CEK67569.1"/>
    </source>
</evidence>
<organism evidence="2">
    <name type="scientific">Arion vulgaris</name>
    <dbReference type="NCBI Taxonomy" id="1028688"/>
    <lineage>
        <taxon>Eukaryota</taxon>
        <taxon>Metazoa</taxon>
        <taxon>Spiralia</taxon>
        <taxon>Lophotrochozoa</taxon>
        <taxon>Mollusca</taxon>
        <taxon>Gastropoda</taxon>
        <taxon>Heterobranchia</taxon>
        <taxon>Euthyneura</taxon>
        <taxon>Panpulmonata</taxon>
        <taxon>Eupulmonata</taxon>
        <taxon>Stylommatophora</taxon>
        <taxon>Helicina</taxon>
        <taxon>Arionoidea</taxon>
        <taxon>Arionidae</taxon>
        <taxon>Arion</taxon>
    </lineage>
</organism>
<gene>
    <name evidence="2" type="primary">ORF63123</name>
</gene>
<feature type="region of interest" description="Disordered" evidence="1">
    <location>
        <begin position="34"/>
        <end position="64"/>
    </location>
</feature>
<sequence>MLSKKSELVLQWIKAHCGIPGKGWMDLSAIPPNIKLPRRKGNPETVQERSGGKQMGDTIQSTTA</sequence>
<proteinExistence type="predicted"/>